<protein>
    <submittedName>
        <fullName evidence="1">Uncharacterized protein</fullName>
    </submittedName>
</protein>
<feature type="non-terminal residue" evidence="1">
    <location>
        <position position="72"/>
    </location>
</feature>
<organism evidence="1">
    <name type="scientific">marine metagenome</name>
    <dbReference type="NCBI Taxonomy" id="408172"/>
    <lineage>
        <taxon>unclassified sequences</taxon>
        <taxon>metagenomes</taxon>
        <taxon>ecological metagenomes</taxon>
    </lineage>
</organism>
<evidence type="ECO:0000313" key="1">
    <source>
        <dbReference type="EMBL" id="SVC77869.1"/>
    </source>
</evidence>
<dbReference type="EMBL" id="UINC01110390">
    <property type="protein sequence ID" value="SVC77869.1"/>
    <property type="molecule type" value="Genomic_DNA"/>
</dbReference>
<sequence length="72" mass="7797">VRVTSNLAKSTSQSKIVSSAAARESFGQGEVFMIFVLTKILSGKQLLREDNLHAISRRLFGFGQSGLEIRGG</sequence>
<reference evidence="1" key="1">
    <citation type="submission" date="2018-05" db="EMBL/GenBank/DDBJ databases">
        <authorList>
            <person name="Lanie J.A."/>
            <person name="Ng W.-L."/>
            <person name="Kazmierczak K.M."/>
            <person name="Andrzejewski T.M."/>
            <person name="Davidsen T.M."/>
            <person name="Wayne K.J."/>
            <person name="Tettelin H."/>
            <person name="Glass J.I."/>
            <person name="Rusch D."/>
            <person name="Podicherti R."/>
            <person name="Tsui H.-C.T."/>
            <person name="Winkler M.E."/>
        </authorList>
    </citation>
    <scope>NUCLEOTIDE SEQUENCE</scope>
</reference>
<name>A0A382PWY8_9ZZZZ</name>
<accession>A0A382PWY8</accession>
<feature type="non-terminal residue" evidence="1">
    <location>
        <position position="1"/>
    </location>
</feature>
<gene>
    <name evidence="1" type="ORF">METZ01_LOCUS330723</name>
</gene>
<proteinExistence type="predicted"/>
<dbReference type="AlphaFoldDB" id="A0A382PWY8"/>